<evidence type="ECO:0000313" key="2">
    <source>
        <dbReference type="Proteomes" id="UP000221538"/>
    </source>
</evidence>
<proteinExistence type="predicted"/>
<reference evidence="1 2" key="1">
    <citation type="journal article" date="2013" name="Biodegradation">
        <title>Occurrence of 4-tert-butylphenol (4-t-BP) biodegradation in an aquatic sample caused by the presence of Spirodela polyrrhiza and isolation of a 4-t-BP-utilizing bacterium.</title>
        <authorList>
            <person name="Ogata Y."/>
            <person name="Toyama T."/>
            <person name="Yu N."/>
            <person name="Wang X."/>
            <person name="Sei K."/>
            <person name="Ike M."/>
        </authorList>
    </citation>
    <scope>NUCLEOTIDE SEQUENCE [LARGE SCALE GENOMIC DNA]</scope>
    <source>
        <strain evidence="1 2">OMI</strain>
    </source>
</reference>
<sequence>MVNLPRFSQCRHAPASCPRVQPRFCERRRRRRTATRLLKPMPSTMRHCVLRLNPEWEIKLRKIEII</sequence>
<accession>A0A292ZH65</accession>
<evidence type="ECO:0000313" key="1">
    <source>
        <dbReference type="EMBL" id="GAY22234.1"/>
    </source>
</evidence>
<reference evidence="1 2" key="2">
    <citation type="journal article" date="2013" name="Environ. Sci. Technol.">
        <title>The 4-tert-butylphenol-utilizing bacterium Sphingobium fuliginis OMI can degrade bisphenols via phenolic ring hydroxylation and meta-cleavage pathway.</title>
        <authorList>
            <person name="Ogata Y."/>
            <person name="Goda S."/>
            <person name="Toyama T."/>
            <person name="Sei K."/>
            <person name="Ike M."/>
        </authorList>
    </citation>
    <scope>NUCLEOTIDE SEQUENCE [LARGE SCALE GENOMIC DNA]</scope>
    <source>
        <strain evidence="1 2">OMI</strain>
    </source>
</reference>
<protein>
    <submittedName>
        <fullName evidence="1">Uncharacterized protein</fullName>
    </submittedName>
</protein>
<organism evidence="1 2">
    <name type="scientific">Sphingobium fuliginis (strain ATCC 27551)</name>
    <dbReference type="NCBI Taxonomy" id="336203"/>
    <lineage>
        <taxon>Bacteria</taxon>
        <taxon>Pseudomonadati</taxon>
        <taxon>Pseudomonadota</taxon>
        <taxon>Alphaproteobacteria</taxon>
        <taxon>Sphingomonadales</taxon>
        <taxon>Sphingomonadaceae</taxon>
        <taxon>Sphingobium</taxon>
    </lineage>
</organism>
<dbReference type="Proteomes" id="UP000221538">
    <property type="component" value="Unassembled WGS sequence"/>
</dbReference>
<comment type="caution">
    <text evidence="1">The sequence shown here is derived from an EMBL/GenBank/DDBJ whole genome shotgun (WGS) entry which is preliminary data.</text>
</comment>
<dbReference type="EMBL" id="BEWI01000032">
    <property type="protein sequence ID" value="GAY22234.1"/>
    <property type="molecule type" value="Genomic_DNA"/>
</dbReference>
<name>A0A292ZH65_SPHSA</name>
<gene>
    <name evidence="1" type="ORF">SFOMI_2790</name>
</gene>
<dbReference type="AlphaFoldDB" id="A0A292ZH65"/>